<dbReference type="InterPro" id="IPR029028">
    <property type="entry name" value="Alpha/beta_knot_MTases"/>
</dbReference>
<dbReference type="InterPro" id="IPR004441">
    <property type="entry name" value="rRNA_MeTrfase_TrmH"/>
</dbReference>
<feature type="region of interest" description="Disordered" evidence="4">
    <location>
        <begin position="1"/>
        <end position="65"/>
    </location>
</feature>
<dbReference type="EMBL" id="CP026923">
    <property type="protein sequence ID" value="AVG24631.1"/>
    <property type="molecule type" value="Genomic_DNA"/>
</dbReference>
<gene>
    <name evidence="6" type="ORF">C3B54_111700</name>
</gene>
<evidence type="ECO:0000259" key="5">
    <source>
        <dbReference type="SMART" id="SM00967"/>
    </source>
</evidence>
<organism evidence="6 7">
    <name type="scientific">Pontimonas salivibrio</name>
    <dbReference type="NCBI Taxonomy" id="1159327"/>
    <lineage>
        <taxon>Bacteria</taxon>
        <taxon>Bacillati</taxon>
        <taxon>Actinomycetota</taxon>
        <taxon>Actinomycetes</taxon>
        <taxon>Micrococcales</taxon>
        <taxon>Microbacteriaceae</taxon>
        <taxon>Pontimonas</taxon>
    </lineage>
</organism>
<dbReference type="Gene3D" id="3.30.1330.30">
    <property type="match status" value="1"/>
</dbReference>
<dbReference type="GO" id="GO:0003723">
    <property type="term" value="F:RNA binding"/>
    <property type="evidence" value="ECO:0007669"/>
    <property type="project" value="InterPro"/>
</dbReference>
<sequence>MVAKKPAGKRIGSGGRGKKALEGKGPTPKAEERHWYRDKKKPGRPTTRNQKRPVRQDGPVGPDVVCGKNPVVEALRAGVPATQITMGQRLQRDQRVAEILDMATKKNIPISEATTPEMDRLAGADAVHQGIILTVPAYRYQEPMDVAERALDRVAERLSGRSQALLVAADGVTDPRNLGAIVRSTAAFGGSGVIVPKRRSVGVTPAVWKTSAGQLTHAPVAQASNLTHTLKALQERGYFVVGLAGDNATPIGEAELGDVPIVLVVGAEGAGLSRLVRETCDMVVSIPLDPKTESLNASVAAGIALYEIDRQKRVASR</sequence>
<evidence type="ECO:0000313" key="7">
    <source>
        <dbReference type="Proteomes" id="UP000243077"/>
    </source>
</evidence>
<dbReference type="PANTHER" id="PTHR46429:SF1">
    <property type="entry name" value="23S RRNA (GUANOSINE-2'-O-)-METHYLTRANSFERASE RLMB"/>
    <property type="match status" value="1"/>
</dbReference>
<dbReference type="GO" id="GO:0006396">
    <property type="term" value="P:RNA processing"/>
    <property type="evidence" value="ECO:0007669"/>
    <property type="project" value="InterPro"/>
</dbReference>
<evidence type="ECO:0000256" key="4">
    <source>
        <dbReference type="SAM" id="MobiDB-lite"/>
    </source>
</evidence>
<keyword evidence="2 6" id="KW-0489">Methyltransferase</keyword>
<dbReference type="RefSeq" id="WP_104914084.1">
    <property type="nucleotide sequence ID" value="NZ_CP026923.1"/>
</dbReference>
<protein>
    <submittedName>
        <fullName evidence="6">SpoU-like rRNA/tRNA methyltransferase</fullName>
    </submittedName>
</protein>
<reference evidence="6 7" key="1">
    <citation type="submission" date="2018-02" db="EMBL/GenBank/DDBJ databases">
        <title>Complete genome of the streamlined marine actinobacterium Pontimonas salivibrio CL-TW6 adapted to coastal planktonic lifestype.</title>
        <authorList>
            <person name="Cho B.C."/>
            <person name="Hardies S.C."/>
            <person name="Jang G.I."/>
            <person name="Hwang C.Y."/>
        </authorList>
    </citation>
    <scope>NUCLEOTIDE SEQUENCE [LARGE SCALE GENOMIC DNA]</scope>
    <source>
        <strain evidence="6 7">CL-TW6</strain>
    </source>
</reference>
<evidence type="ECO:0000313" key="6">
    <source>
        <dbReference type="EMBL" id="AVG24631.1"/>
    </source>
</evidence>
<keyword evidence="7" id="KW-1185">Reference proteome</keyword>
<dbReference type="InterPro" id="IPR001537">
    <property type="entry name" value="SpoU_MeTrfase"/>
</dbReference>
<proteinExistence type="inferred from homology"/>
<evidence type="ECO:0000256" key="3">
    <source>
        <dbReference type="ARBA" id="ARBA00022679"/>
    </source>
</evidence>
<evidence type="ECO:0000256" key="1">
    <source>
        <dbReference type="ARBA" id="ARBA00007228"/>
    </source>
</evidence>
<dbReference type="SUPFAM" id="SSF55315">
    <property type="entry name" value="L30e-like"/>
    <property type="match status" value="1"/>
</dbReference>
<dbReference type="AlphaFoldDB" id="A0A2L2BSL3"/>
<keyword evidence="3 6" id="KW-0808">Transferase</keyword>
<dbReference type="Pfam" id="PF00588">
    <property type="entry name" value="SpoU_methylase"/>
    <property type="match status" value="1"/>
</dbReference>
<dbReference type="NCBIfam" id="TIGR00186">
    <property type="entry name" value="rRNA_methyl_3"/>
    <property type="match status" value="1"/>
</dbReference>
<dbReference type="OrthoDB" id="9785673at2"/>
<dbReference type="GO" id="GO:0008173">
    <property type="term" value="F:RNA methyltransferase activity"/>
    <property type="evidence" value="ECO:0007669"/>
    <property type="project" value="InterPro"/>
</dbReference>
<dbReference type="KEGG" id="psai:C3B54_111700"/>
<dbReference type="SMART" id="SM00967">
    <property type="entry name" value="SpoU_sub_bind"/>
    <property type="match status" value="1"/>
</dbReference>
<dbReference type="SUPFAM" id="SSF75217">
    <property type="entry name" value="alpha/beta knot"/>
    <property type="match status" value="1"/>
</dbReference>
<feature type="compositionally biased region" description="Basic residues" evidence="4">
    <location>
        <begin position="36"/>
        <end position="53"/>
    </location>
</feature>
<feature type="domain" description="RNA 2-O ribose methyltransferase substrate binding" evidence="5">
    <location>
        <begin position="64"/>
        <end position="141"/>
    </location>
</feature>
<accession>A0A2L2BSL3</accession>
<dbReference type="InterPro" id="IPR029064">
    <property type="entry name" value="Ribosomal_eL30-like_sf"/>
</dbReference>
<dbReference type="Pfam" id="PF08032">
    <property type="entry name" value="SpoU_sub_bind"/>
    <property type="match status" value="1"/>
</dbReference>
<evidence type="ECO:0000256" key="2">
    <source>
        <dbReference type="ARBA" id="ARBA00022603"/>
    </source>
</evidence>
<dbReference type="Gene3D" id="3.40.1280.10">
    <property type="match status" value="1"/>
</dbReference>
<dbReference type="Proteomes" id="UP000243077">
    <property type="component" value="Chromosome"/>
</dbReference>
<comment type="similarity">
    <text evidence="1">Belongs to the class IV-like SAM-binding methyltransferase superfamily. RNA methyltransferase TrmH family.</text>
</comment>
<dbReference type="InterPro" id="IPR029026">
    <property type="entry name" value="tRNA_m1G_MTases_N"/>
</dbReference>
<dbReference type="GO" id="GO:0032259">
    <property type="term" value="P:methylation"/>
    <property type="evidence" value="ECO:0007669"/>
    <property type="project" value="UniProtKB-KW"/>
</dbReference>
<dbReference type="CDD" id="cd18103">
    <property type="entry name" value="SpoU-like_RlmB"/>
    <property type="match status" value="1"/>
</dbReference>
<dbReference type="InterPro" id="IPR013123">
    <property type="entry name" value="SpoU_subst-bd"/>
</dbReference>
<dbReference type="GO" id="GO:0005829">
    <property type="term" value="C:cytosol"/>
    <property type="evidence" value="ECO:0007669"/>
    <property type="project" value="TreeGrafter"/>
</dbReference>
<dbReference type="PANTHER" id="PTHR46429">
    <property type="entry name" value="23S RRNA (GUANOSINE-2'-O-)-METHYLTRANSFERASE RLMB"/>
    <property type="match status" value="1"/>
</dbReference>
<name>A0A2L2BSL3_9MICO</name>